<dbReference type="SUPFAM" id="SSF56935">
    <property type="entry name" value="Porins"/>
    <property type="match status" value="1"/>
</dbReference>
<dbReference type="Pfam" id="PF00593">
    <property type="entry name" value="TonB_dep_Rec_b-barrel"/>
    <property type="match status" value="1"/>
</dbReference>
<dbReference type="Proteomes" id="UP000460561">
    <property type="component" value="Unassembled WGS sequence"/>
</dbReference>
<feature type="chain" id="PRO_5032347671" evidence="12">
    <location>
        <begin position="23"/>
        <end position="810"/>
    </location>
</feature>
<feature type="domain" description="TonB-dependent receptor-like beta-barrel" evidence="13">
    <location>
        <begin position="260"/>
        <end position="774"/>
    </location>
</feature>
<dbReference type="PROSITE" id="PS52016">
    <property type="entry name" value="TONB_DEPENDENT_REC_3"/>
    <property type="match status" value="1"/>
</dbReference>
<accession>A0A845A6E1</accession>
<proteinExistence type="inferred from homology"/>
<evidence type="ECO:0000256" key="3">
    <source>
        <dbReference type="ARBA" id="ARBA00022452"/>
    </source>
</evidence>
<evidence type="ECO:0000313" key="15">
    <source>
        <dbReference type="EMBL" id="MXP25770.1"/>
    </source>
</evidence>
<evidence type="ECO:0000256" key="8">
    <source>
        <dbReference type="ARBA" id="ARBA00023170"/>
    </source>
</evidence>
<keyword evidence="3 10" id="KW-1134">Transmembrane beta strand</keyword>
<evidence type="ECO:0000256" key="7">
    <source>
        <dbReference type="ARBA" id="ARBA00023136"/>
    </source>
</evidence>
<keyword evidence="5 12" id="KW-0732">Signal</keyword>
<organism evidence="15 16">
    <name type="scientific">Altericroceibacterium indicum</name>
    <dbReference type="NCBI Taxonomy" id="374177"/>
    <lineage>
        <taxon>Bacteria</taxon>
        <taxon>Pseudomonadati</taxon>
        <taxon>Pseudomonadota</taxon>
        <taxon>Alphaproteobacteria</taxon>
        <taxon>Sphingomonadales</taxon>
        <taxon>Erythrobacteraceae</taxon>
        <taxon>Altericroceibacterium</taxon>
    </lineage>
</organism>
<dbReference type="PANTHER" id="PTHR30069">
    <property type="entry name" value="TONB-DEPENDENT OUTER MEMBRANE RECEPTOR"/>
    <property type="match status" value="1"/>
</dbReference>
<evidence type="ECO:0000256" key="12">
    <source>
        <dbReference type="SAM" id="SignalP"/>
    </source>
</evidence>
<feature type="signal peptide" evidence="12">
    <location>
        <begin position="1"/>
        <end position="22"/>
    </location>
</feature>
<dbReference type="OrthoDB" id="593427at2"/>
<dbReference type="AlphaFoldDB" id="A0A845A6E1"/>
<keyword evidence="7 10" id="KW-0472">Membrane</keyword>
<dbReference type="InterPro" id="IPR036942">
    <property type="entry name" value="Beta-barrel_TonB_sf"/>
</dbReference>
<gene>
    <name evidence="15" type="ORF">GRI39_06900</name>
</gene>
<keyword evidence="6 11" id="KW-0798">TonB box</keyword>
<evidence type="ECO:0000256" key="2">
    <source>
        <dbReference type="ARBA" id="ARBA00022448"/>
    </source>
</evidence>
<dbReference type="GO" id="GO:0009279">
    <property type="term" value="C:cell outer membrane"/>
    <property type="evidence" value="ECO:0007669"/>
    <property type="project" value="UniProtKB-SubCell"/>
</dbReference>
<keyword evidence="4 10" id="KW-0812">Transmembrane</keyword>
<dbReference type="InterPro" id="IPR039426">
    <property type="entry name" value="TonB-dep_rcpt-like"/>
</dbReference>
<dbReference type="RefSeq" id="WP_160738963.1">
    <property type="nucleotide sequence ID" value="NZ_WTYQ01000002.1"/>
</dbReference>
<evidence type="ECO:0000313" key="16">
    <source>
        <dbReference type="Proteomes" id="UP000460561"/>
    </source>
</evidence>
<keyword evidence="9 10" id="KW-0998">Cell outer membrane</keyword>
<evidence type="ECO:0000259" key="14">
    <source>
        <dbReference type="Pfam" id="PF07715"/>
    </source>
</evidence>
<dbReference type="Pfam" id="PF07715">
    <property type="entry name" value="Plug"/>
    <property type="match status" value="1"/>
</dbReference>
<evidence type="ECO:0000256" key="10">
    <source>
        <dbReference type="PROSITE-ProRule" id="PRU01360"/>
    </source>
</evidence>
<dbReference type="Gene3D" id="2.170.130.10">
    <property type="entry name" value="TonB-dependent receptor, plug domain"/>
    <property type="match status" value="1"/>
</dbReference>
<dbReference type="InterPro" id="IPR012910">
    <property type="entry name" value="Plug_dom"/>
</dbReference>
<dbReference type="InterPro" id="IPR000531">
    <property type="entry name" value="Beta-barrel_TonB"/>
</dbReference>
<keyword evidence="2 10" id="KW-0813">Transport</keyword>
<evidence type="ECO:0000256" key="4">
    <source>
        <dbReference type="ARBA" id="ARBA00022692"/>
    </source>
</evidence>
<dbReference type="GO" id="GO:0015344">
    <property type="term" value="F:siderophore uptake transmembrane transporter activity"/>
    <property type="evidence" value="ECO:0007669"/>
    <property type="project" value="TreeGrafter"/>
</dbReference>
<sequence length="810" mass="88042">MKKILFHSSALVALAMPAMAHAQSTGSVDFQDDEIVVSGTALKDVNGIEIPNTPKAKQVLGEEIIRAQRPGQTVNDIINLVPGVSFQNNDPWGSGGGDFTIRGFKSDRVSQTLDGIPLNDSGNYAMYTNQQIDPEILQSVNVNLGTTDIDSPTASAVGGTVNLRTRVPNEDASVTASASYGNILSPGSGNRPFHRFFGMFDTGSFTSSGTRAFFSASQTGYDNPFNNYGKVEKKQFNGRIYQPLGDNGDFISIAAHYNENRNNFFGSLKFTGEGDTTDQFPDTKRARFYDINYPCVTASANAGVADSPNSCGTEFDRRYNPSDTGNIRIASRFTLADRLILSVEPSFQYVKANGGGTSKMREGFYTANGQQLTGVFGGSYYFGRDLNGDGDTLDIVTGLQPSQTRTNRYGVISSLAYEINDNNRVRIAYTLDHARHRQTGQAGMVKSNGEPYDVFPMDDALTDANGVELNKRNRKSYAILNQVSGEYIGTFGGLNLNLGFRAPFFTRKLNQYCYTTSAAGYVDCIASGAADAYEAAKPNAIAPLSRKYKYDKFLPNVGLTYELAQNTSVFLNYAKGISVPGTDPLYDSLYVADKTEARPVPETTDSFDGGFRYQSGRIQAQVGGYYTRYNDRLASSYDPITTDTIYRNLGRVDKWGVDGSIAYKPTPQSMLYVFGSWNDSEIKDDIQDGVDADGKPTYLATGGKSEGGAPSWSIGGRGQVEFGDLRLGAQVKYTGSRYLNDINTVKIDGYTIVDLDVRYNVTDTIAVQANVSNLLDELYVGKATSGLDSTSEYVQIGAPRAASISLIIGY</sequence>
<evidence type="ECO:0000256" key="9">
    <source>
        <dbReference type="ARBA" id="ARBA00023237"/>
    </source>
</evidence>
<dbReference type="PANTHER" id="PTHR30069:SF29">
    <property type="entry name" value="HEMOGLOBIN AND HEMOGLOBIN-HAPTOGLOBIN-BINDING PROTEIN 1-RELATED"/>
    <property type="match status" value="1"/>
</dbReference>
<protein>
    <submittedName>
        <fullName evidence="15">TonB-dependent receptor</fullName>
    </submittedName>
</protein>
<dbReference type="EMBL" id="WTYQ01000002">
    <property type="protein sequence ID" value="MXP25770.1"/>
    <property type="molecule type" value="Genomic_DNA"/>
</dbReference>
<dbReference type="InterPro" id="IPR037066">
    <property type="entry name" value="Plug_dom_sf"/>
</dbReference>
<keyword evidence="8 15" id="KW-0675">Receptor</keyword>
<comment type="similarity">
    <text evidence="10 11">Belongs to the TonB-dependent receptor family.</text>
</comment>
<evidence type="ECO:0000256" key="1">
    <source>
        <dbReference type="ARBA" id="ARBA00004571"/>
    </source>
</evidence>
<evidence type="ECO:0000256" key="6">
    <source>
        <dbReference type="ARBA" id="ARBA00023077"/>
    </source>
</evidence>
<comment type="subcellular location">
    <subcellularLocation>
        <location evidence="1 10">Cell outer membrane</location>
        <topology evidence="1 10">Multi-pass membrane protein</topology>
    </subcellularLocation>
</comment>
<dbReference type="GO" id="GO:0044718">
    <property type="term" value="P:siderophore transmembrane transport"/>
    <property type="evidence" value="ECO:0007669"/>
    <property type="project" value="TreeGrafter"/>
</dbReference>
<evidence type="ECO:0000256" key="11">
    <source>
        <dbReference type="RuleBase" id="RU003357"/>
    </source>
</evidence>
<keyword evidence="16" id="KW-1185">Reference proteome</keyword>
<name>A0A845A6E1_9SPHN</name>
<dbReference type="Gene3D" id="2.40.170.20">
    <property type="entry name" value="TonB-dependent receptor, beta-barrel domain"/>
    <property type="match status" value="1"/>
</dbReference>
<reference evidence="15 16" key="1">
    <citation type="submission" date="2019-12" db="EMBL/GenBank/DDBJ databases">
        <title>Genomic-based taxomic classification of the family Erythrobacteraceae.</title>
        <authorList>
            <person name="Xu L."/>
        </authorList>
    </citation>
    <scope>NUCLEOTIDE SEQUENCE [LARGE SCALE GENOMIC DNA]</scope>
    <source>
        <strain evidence="15 16">DSM 18604</strain>
    </source>
</reference>
<comment type="caution">
    <text evidence="15">The sequence shown here is derived from an EMBL/GenBank/DDBJ whole genome shotgun (WGS) entry which is preliminary data.</text>
</comment>
<feature type="domain" description="TonB-dependent receptor plug" evidence="14">
    <location>
        <begin position="52"/>
        <end position="150"/>
    </location>
</feature>
<evidence type="ECO:0000256" key="5">
    <source>
        <dbReference type="ARBA" id="ARBA00022729"/>
    </source>
</evidence>
<evidence type="ECO:0000259" key="13">
    <source>
        <dbReference type="Pfam" id="PF00593"/>
    </source>
</evidence>